<protein>
    <submittedName>
        <fullName evidence="3">Uncharacterized protein</fullName>
    </submittedName>
</protein>
<name>A0A0C2JMP9_THEKT</name>
<evidence type="ECO:0000313" key="3">
    <source>
        <dbReference type="EMBL" id="KII70628.1"/>
    </source>
</evidence>
<dbReference type="Proteomes" id="UP000031668">
    <property type="component" value="Unassembled WGS sequence"/>
</dbReference>
<feature type="transmembrane region" description="Helical" evidence="1">
    <location>
        <begin position="134"/>
        <end position="155"/>
    </location>
</feature>
<organism evidence="3 4">
    <name type="scientific">Thelohanellus kitauei</name>
    <name type="common">Myxosporean</name>
    <dbReference type="NCBI Taxonomy" id="669202"/>
    <lineage>
        <taxon>Eukaryota</taxon>
        <taxon>Metazoa</taxon>
        <taxon>Cnidaria</taxon>
        <taxon>Myxozoa</taxon>
        <taxon>Myxosporea</taxon>
        <taxon>Bivalvulida</taxon>
        <taxon>Platysporina</taxon>
        <taxon>Myxobolidae</taxon>
        <taxon>Thelohanellus</taxon>
    </lineage>
</organism>
<gene>
    <name evidence="3" type="ORF">RF11_06983</name>
</gene>
<keyword evidence="4" id="KW-1185">Reference proteome</keyword>
<evidence type="ECO:0000313" key="4">
    <source>
        <dbReference type="Proteomes" id="UP000031668"/>
    </source>
</evidence>
<sequence length="175" mass="20409">MIFWCFIPCLFVLKVGSFEEESDITFGPFFWSYQEEPTGYENVTGFFRTFQVMYGIALFSLAACPILAIVGFSKKSRRKRLSIAIMGFTLYYAVFSCVYTAQFWLSYAKNTFIFVENTPLQGFVFDSKLFSFPYPLYVVWFITISLFCLGAVVWVHKFDDELPQKIPSQEEFSHE</sequence>
<feature type="transmembrane region" description="Helical" evidence="1">
    <location>
        <begin position="52"/>
        <end position="72"/>
    </location>
</feature>
<dbReference type="EMBL" id="JWZT01002010">
    <property type="protein sequence ID" value="KII70628.1"/>
    <property type="molecule type" value="Genomic_DNA"/>
</dbReference>
<feature type="chain" id="PRO_5002151489" evidence="2">
    <location>
        <begin position="18"/>
        <end position="175"/>
    </location>
</feature>
<comment type="caution">
    <text evidence="3">The sequence shown here is derived from an EMBL/GenBank/DDBJ whole genome shotgun (WGS) entry which is preliminary data.</text>
</comment>
<proteinExistence type="predicted"/>
<reference evidence="3 4" key="1">
    <citation type="journal article" date="2014" name="Genome Biol. Evol.">
        <title>The genome of the myxosporean Thelohanellus kitauei shows adaptations to nutrient acquisition within its fish host.</title>
        <authorList>
            <person name="Yang Y."/>
            <person name="Xiong J."/>
            <person name="Zhou Z."/>
            <person name="Huo F."/>
            <person name="Miao W."/>
            <person name="Ran C."/>
            <person name="Liu Y."/>
            <person name="Zhang J."/>
            <person name="Feng J."/>
            <person name="Wang M."/>
            <person name="Wang M."/>
            <person name="Wang L."/>
            <person name="Yao B."/>
        </authorList>
    </citation>
    <scope>NUCLEOTIDE SEQUENCE [LARGE SCALE GENOMIC DNA]</scope>
    <source>
        <strain evidence="3">Wuqing</strain>
    </source>
</reference>
<evidence type="ECO:0000256" key="1">
    <source>
        <dbReference type="SAM" id="Phobius"/>
    </source>
</evidence>
<dbReference type="AlphaFoldDB" id="A0A0C2JMP9"/>
<feature type="transmembrane region" description="Helical" evidence="1">
    <location>
        <begin position="84"/>
        <end position="105"/>
    </location>
</feature>
<keyword evidence="1" id="KW-0472">Membrane</keyword>
<keyword evidence="1" id="KW-0812">Transmembrane</keyword>
<keyword evidence="2" id="KW-0732">Signal</keyword>
<accession>A0A0C2JMP9</accession>
<keyword evidence="1" id="KW-1133">Transmembrane helix</keyword>
<feature type="signal peptide" evidence="2">
    <location>
        <begin position="1"/>
        <end position="17"/>
    </location>
</feature>
<evidence type="ECO:0000256" key="2">
    <source>
        <dbReference type="SAM" id="SignalP"/>
    </source>
</evidence>